<dbReference type="RefSeq" id="XP_040656671.1">
    <property type="nucleotide sequence ID" value="XM_040801638.1"/>
</dbReference>
<dbReference type="STRING" id="98403.A0A151GJQ4"/>
<accession>A0A151GJQ4</accession>
<dbReference type="Proteomes" id="UP000076580">
    <property type="component" value="Chromosome 02"/>
</dbReference>
<reference evidence="1 2" key="1">
    <citation type="journal article" date="2016" name="Sci. Rep.">
        <title>Insights into Adaptations to a Near-Obligate Nematode Endoparasitic Lifestyle from the Finished Genome of Drechmeria coniospora.</title>
        <authorList>
            <person name="Zhang L."/>
            <person name="Zhou Z."/>
            <person name="Guo Q."/>
            <person name="Fokkens L."/>
            <person name="Miskei M."/>
            <person name="Pocsi I."/>
            <person name="Zhang W."/>
            <person name="Chen M."/>
            <person name="Wang L."/>
            <person name="Sun Y."/>
            <person name="Donzelli B.G."/>
            <person name="Gibson D.M."/>
            <person name="Nelson D.R."/>
            <person name="Luo J.G."/>
            <person name="Rep M."/>
            <person name="Liu H."/>
            <person name="Yang S."/>
            <person name="Wang J."/>
            <person name="Krasnoff S.B."/>
            <person name="Xu Y."/>
            <person name="Molnar I."/>
            <person name="Lin M."/>
        </authorList>
    </citation>
    <scope>NUCLEOTIDE SEQUENCE [LARGE SCALE GENOMIC DNA]</scope>
    <source>
        <strain evidence="1 2">ARSEF 6962</strain>
    </source>
</reference>
<evidence type="ECO:0000313" key="1">
    <source>
        <dbReference type="EMBL" id="KYK57319.1"/>
    </source>
</evidence>
<organism evidence="1 2">
    <name type="scientific">Drechmeria coniospora</name>
    <name type="common">Nematophagous fungus</name>
    <name type="synonym">Meria coniospora</name>
    <dbReference type="NCBI Taxonomy" id="98403"/>
    <lineage>
        <taxon>Eukaryota</taxon>
        <taxon>Fungi</taxon>
        <taxon>Dikarya</taxon>
        <taxon>Ascomycota</taxon>
        <taxon>Pezizomycotina</taxon>
        <taxon>Sordariomycetes</taxon>
        <taxon>Hypocreomycetidae</taxon>
        <taxon>Hypocreales</taxon>
        <taxon>Ophiocordycipitaceae</taxon>
        <taxon>Drechmeria</taxon>
    </lineage>
</organism>
<protein>
    <submittedName>
        <fullName evidence="1">Uncharacterized protein</fullName>
    </submittedName>
</protein>
<name>A0A151GJQ4_DRECN</name>
<proteinExistence type="predicted"/>
<evidence type="ECO:0000313" key="2">
    <source>
        <dbReference type="Proteomes" id="UP000076580"/>
    </source>
</evidence>
<dbReference type="AlphaFoldDB" id="A0A151GJQ4"/>
<keyword evidence="2" id="KW-1185">Reference proteome</keyword>
<dbReference type="InParanoid" id="A0A151GJQ4"/>
<dbReference type="OrthoDB" id="2422134at2759"/>
<sequence>MSVTLLRVSLVETSRLANNVPVPPFHRNVASPLCPSVCSPFPLRMLPISIFLVSSRPIFIPDAADPICLNRKSDSLVMISWPSLLVLLHLVLLTSTSSGAPVAKTSIAQLSQDIVAVDRSFQKLFQLASNYTAGARDARPQISLLQTLYYDLALATIHADRLPNPLAAADAVSLLLLLNGTLAVDEPPAVDALVGKSAALRDALVDGFFLPGLRMLLARHETVTSRIFLRMPGDVPLNVVAQGKADVALISEALRRGITAFASIAAARPTGTVSVGETGDAAVVANAVPKVT</sequence>
<comment type="caution">
    <text evidence="1">The sequence shown here is derived from an EMBL/GenBank/DDBJ whole genome shotgun (WGS) entry which is preliminary data.</text>
</comment>
<dbReference type="GeneID" id="63716970"/>
<gene>
    <name evidence="1" type="ORF">DCS_04327</name>
</gene>
<dbReference type="EMBL" id="LAYC01000002">
    <property type="protein sequence ID" value="KYK57319.1"/>
    <property type="molecule type" value="Genomic_DNA"/>
</dbReference>